<dbReference type="PRINTS" id="PR01438">
    <property type="entry name" value="UNVRSLSTRESS"/>
</dbReference>
<dbReference type="EMBL" id="QXJC01000003">
    <property type="protein sequence ID" value="RID98583.1"/>
    <property type="molecule type" value="Genomic_DNA"/>
</dbReference>
<reference evidence="3 4" key="1">
    <citation type="submission" date="2018-09" db="EMBL/GenBank/DDBJ databases">
        <title>Draft genome of Simplicispira sp. NY-02.</title>
        <authorList>
            <person name="Im W.T."/>
        </authorList>
    </citation>
    <scope>NUCLEOTIDE SEQUENCE [LARGE SCALE GENOMIC DNA]</scope>
    <source>
        <strain evidence="3 4">NY-02</strain>
    </source>
</reference>
<dbReference type="CDD" id="cd00293">
    <property type="entry name" value="USP-like"/>
    <property type="match status" value="1"/>
</dbReference>
<dbReference type="Proteomes" id="UP000266302">
    <property type="component" value="Unassembled WGS sequence"/>
</dbReference>
<sequence length="273" mass="29523">MQTPRTILLHLDSSARTPERIKLARQLADDFEAEVIGQPCLLTALVSYPFAIEGAAATIALMEDLDQEAIEKMRSTFRQLVGESERLRWAEPLADGPWGFARRALYTDLMILGQRDADDPAAVQLPADFVSSVLLESGRPALVLPYAGAIGPVGRNVLVAWKETREAARALSAALPWLQRARHVHGVCFGRATDAPLRSLQGYLRVHGVDITVHAGGPEGNDVGSHLLSMAADVGADLLVMGCYGHRRAREWVLGGASHTVLASMTLPVLLSH</sequence>
<evidence type="ECO:0000259" key="2">
    <source>
        <dbReference type="Pfam" id="PF00582"/>
    </source>
</evidence>
<dbReference type="Pfam" id="PF00582">
    <property type="entry name" value="Usp"/>
    <property type="match status" value="1"/>
</dbReference>
<dbReference type="RefSeq" id="WP_119109248.1">
    <property type="nucleotide sequence ID" value="NZ_QXJC01000003.1"/>
</dbReference>
<comment type="caution">
    <text evidence="3">The sequence shown here is derived from an EMBL/GenBank/DDBJ whole genome shotgun (WGS) entry which is preliminary data.</text>
</comment>
<keyword evidence="4" id="KW-1185">Reference proteome</keyword>
<name>A0A398CI74_9BURK</name>
<protein>
    <submittedName>
        <fullName evidence="3">Universal stress protein</fullName>
    </submittedName>
</protein>
<evidence type="ECO:0000256" key="1">
    <source>
        <dbReference type="ARBA" id="ARBA00008791"/>
    </source>
</evidence>
<proteinExistence type="inferred from homology"/>
<dbReference type="InterPro" id="IPR006016">
    <property type="entry name" value="UspA"/>
</dbReference>
<dbReference type="SUPFAM" id="SSF52402">
    <property type="entry name" value="Adenine nucleotide alpha hydrolases-like"/>
    <property type="match status" value="1"/>
</dbReference>
<evidence type="ECO:0000313" key="4">
    <source>
        <dbReference type="Proteomes" id="UP000266302"/>
    </source>
</evidence>
<comment type="similarity">
    <text evidence="1">Belongs to the universal stress protein A family.</text>
</comment>
<feature type="domain" description="UspA" evidence="2">
    <location>
        <begin position="222"/>
        <end position="271"/>
    </location>
</feature>
<dbReference type="InterPro" id="IPR006015">
    <property type="entry name" value="Universal_stress_UspA"/>
</dbReference>
<evidence type="ECO:0000313" key="3">
    <source>
        <dbReference type="EMBL" id="RID98583.1"/>
    </source>
</evidence>
<dbReference type="AlphaFoldDB" id="A0A398CI74"/>
<accession>A0A398CI74</accession>
<dbReference type="OrthoDB" id="9804721at2"/>
<organism evidence="3 4">
    <name type="scientific">Simplicispira hankyongi</name>
    <dbReference type="NCBI Taxonomy" id="2315688"/>
    <lineage>
        <taxon>Bacteria</taxon>
        <taxon>Pseudomonadati</taxon>
        <taxon>Pseudomonadota</taxon>
        <taxon>Betaproteobacteria</taxon>
        <taxon>Burkholderiales</taxon>
        <taxon>Comamonadaceae</taxon>
        <taxon>Simplicispira</taxon>
    </lineage>
</organism>
<gene>
    <name evidence="3" type="ORF">D3F03_10235</name>
</gene>
<dbReference type="PANTHER" id="PTHR46268">
    <property type="entry name" value="STRESS RESPONSE PROTEIN NHAX"/>
    <property type="match status" value="1"/>
</dbReference>
<dbReference type="PANTHER" id="PTHR46268:SF15">
    <property type="entry name" value="UNIVERSAL STRESS PROTEIN HP_0031"/>
    <property type="match status" value="1"/>
</dbReference>
<dbReference type="Gene3D" id="3.40.50.12370">
    <property type="match status" value="1"/>
</dbReference>